<organism evidence="3 4">
    <name type="scientific">Candidatus Magasanikbacteria bacterium CG10_big_fil_rev_8_21_14_0_10_38_6</name>
    <dbReference type="NCBI Taxonomy" id="1974647"/>
    <lineage>
        <taxon>Bacteria</taxon>
        <taxon>Candidatus Magasanikiibacteriota</taxon>
    </lineage>
</organism>
<reference evidence="4" key="1">
    <citation type="submission" date="2017-09" db="EMBL/GenBank/DDBJ databases">
        <title>Depth-based differentiation of microbial function through sediment-hosted aquifers and enrichment of novel symbionts in the deep terrestrial subsurface.</title>
        <authorList>
            <person name="Probst A.J."/>
            <person name="Ladd B."/>
            <person name="Jarett J.K."/>
            <person name="Geller-Mcgrath D.E."/>
            <person name="Sieber C.M.K."/>
            <person name="Emerson J.B."/>
            <person name="Anantharaman K."/>
            <person name="Thomas B.C."/>
            <person name="Malmstrom R."/>
            <person name="Stieglmeier M."/>
            <person name="Klingl A."/>
            <person name="Woyke T."/>
            <person name="Ryan C.M."/>
            <person name="Banfield J.F."/>
        </authorList>
    </citation>
    <scope>NUCLEOTIDE SEQUENCE [LARGE SCALE GENOMIC DNA]</scope>
</reference>
<feature type="transmembrane region" description="Helical" evidence="2">
    <location>
        <begin position="27"/>
        <end position="48"/>
    </location>
</feature>
<keyword evidence="2" id="KW-0472">Membrane</keyword>
<keyword evidence="1" id="KW-0378">Hydrolase</keyword>
<dbReference type="Pfam" id="PF04203">
    <property type="entry name" value="Sortase"/>
    <property type="match status" value="1"/>
</dbReference>
<sequence>MPAKGLAGICNFMDKKFMQQNILSKRAMLITVLSGVVLFSTFSFSFILKNLIHGSSTLLVEDVAAQGNPLLRVEDVADFSNQKQTSVGLPVRLKIPVIDVDSSVIPVGLTSDGAMEVPKDPDEVAWFNLGPIPGENGSAVIAGHYDWKNNIPAVFDNLHKLRKGDKISIEDENGDTTTFVVREIRTYNKDDEASDVFKLDDGNAHLNIITCTGVWDNVSKSYSKRLVVFTDKE</sequence>
<gene>
    <name evidence="3" type="ORF">COU30_03255</name>
</gene>
<evidence type="ECO:0000256" key="1">
    <source>
        <dbReference type="ARBA" id="ARBA00022801"/>
    </source>
</evidence>
<dbReference type="InterPro" id="IPR023365">
    <property type="entry name" value="Sortase_dom-sf"/>
</dbReference>
<evidence type="ECO:0008006" key="5">
    <source>
        <dbReference type="Google" id="ProtNLM"/>
    </source>
</evidence>
<keyword evidence="2" id="KW-0812">Transmembrane</keyword>
<dbReference type="Proteomes" id="UP000228528">
    <property type="component" value="Unassembled WGS sequence"/>
</dbReference>
<evidence type="ECO:0000313" key="3">
    <source>
        <dbReference type="EMBL" id="PIR77293.1"/>
    </source>
</evidence>
<evidence type="ECO:0000313" key="4">
    <source>
        <dbReference type="Proteomes" id="UP000228528"/>
    </source>
</evidence>
<dbReference type="AlphaFoldDB" id="A0A2M6P0N4"/>
<dbReference type="Gene3D" id="2.40.260.10">
    <property type="entry name" value="Sortase"/>
    <property type="match status" value="1"/>
</dbReference>
<dbReference type="SUPFAM" id="SSF63817">
    <property type="entry name" value="Sortase"/>
    <property type="match status" value="1"/>
</dbReference>
<dbReference type="CDD" id="cd05829">
    <property type="entry name" value="Sortase_F"/>
    <property type="match status" value="1"/>
</dbReference>
<accession>A0A2M6P0N4</accession>
<dbReference type="EMBL" id="PFBW01000142">
    <property type="protein sequence ID" value="PIR77293.1"/>
    <property type="molecule type" value="Genomic_DNA"/>
</dbReference>
<name>A0A2M6P0N4_9BACT</name>
<dbReference type="InterPro" id="IPR005754">
    <property type="entry name" value="Sortase"/>
</dbReference>
<keyword evidence="2" id="KW-1133">Transmembrane helix</keyword>
<comment type="caution">
    <text evidence="3">The sequence shown here is derived from an EMBL/GenBank/DDBJ whole genome shotgun (WGS) entry which is preliminary data.</text>
</comment>
<dbReference type="InterPro" id="IPR042001">
    <property type="entry name" value="Sortase_F"/>
</dbReference>
<protein>
    <recommendedName>
        <fullName evidence="5">Class F sortase</fullName>
    </recommendedName>
</protein>
<dbReference type="GO" id="GO:0016787">
    <property type="term" value="F:hydrolase activity"/>
    <property type="evidence" value="ECO:0007669"/>
    <property type="project" value="UniProtKB-KW"/>
</dbReference>
<proteinExistence type="predicted"/>
<evidence type="ECO:0000256" key="2">
    <source>
        <dbReference type="SAM" id="Phobius"/>
    </source>
</evidence>